<keyword evidence="14" id="KW-1185">Reference proteome</keyword>
<feature type="compositionally biased region" description="Basic residues" evidence="11">
    <location>
        <begin position="133"/>
        <end position="160"/>
    </location>
</feature>
<evidence type="ECO:0000313" key="14">
    <source>
        <dbReference type="Proteomes" id="UP000199120"/>
    </source>
</evidence>
<name>A0A1H7VMA4_9BURK</name>
<dbReference type="PANTHER" id="PTHR11055:SF1">
    <property type="entry name" value="PAPS SYNTHETASE, ISOFORM D"/>
    <property type="match status" value="1"/>
</dbReference>
<evidence type="ECO:0000256" key="6">
    <source>
        <dbReference type="ARBA" id="ARBA00022679"/>
    </source>
</evidence>
<comment type="function">
    <text evidence="2 10">Catalyzes the synthesis of activated sulfate.</text>
</comment>
<accession>A0A1H7VMA4</accession>
<dbReference type="InterPro" id="IPR059117">
    <property type="entry name" value="APS_kinase_dom"/>
</dbReference>
<evidence type="ECO:0000256" key="3">
    <source>
        <dbReference type="ARBA" id="ARBA00004806"/>
    </source>
</evidence>
<evidence type="ECO:0000256" key="11">
    <source>
        <dbReference type="SAM" id="MobiDB-lite"/>
    </source>
</evidence>
<keyword evidence="7 10" id="KW-0547">Nucleotide-binding</keyword>
<evidence type="ECO:0000256" key="10">
    <source>
        <dbReference type="RuleBase" id="RU004347"/>
    </source>
</evidence>
<dbReference type="SUPFAM" id="SSF52540">
    <property type="entry name" value="P-loop containing nucleoside triphosphate hydrolases"/>
    <property type="match status" value="1"/>
</dbReference>
<comment type="catalytic activity">
    <reaction evidence="1 10">
        <text>adenosine 5'-phosphosulfate + ATP = 3'-phosphoadenylyl sulfate + ADP + H(+)</text>
        <dbReference type="Rhea" id="RHEA:24152"/>
        <dbReference type="ChEBI" id="CHEBI:15378"/>
        <dbReference type="ChEBI" id="CHEBI:30616"/>
        <dbReference type="ChEBI" id="CHEBI:58243"/>
        <dbReference type="ChEBI" id="CHEBI:58339"/>
        <dbReference type="ChEBI" id="CHEBI:456216"/>
        <dbReference type="EC" id="2.7.1.25"/>
    </reaction>
</comment>
<dbReference type="GO" id="GO:0070814">
    <property type="term" value="P:hydrogen sulfide biosynthetic process"/>
    <property type="evidence" value="ECO:0007669"/>
    <property type="project" value="UniProtKB-UniPathway"/>
</dbReference>
<dbReference type="EMBL" id="FOAJ01000026">
    <property type="protein sequence ID" value="SEM10391.1"/>
    <property type="molecule type" value="Genomic_DNA"/>
</dbReference>
<keyword evidence="9 10" id="KW-0067">ATP-binding</keyword>
<comment type="similarity">
    <text evidence="4 10">Belongs to the APS kinase family.</text>
</comment>
<dbReference type="NCBIfam" id="TIGR00455">
    <property type="entry name" value="apsK"/>
    <property type="match status" value="1"/>
</dbReference>
<evidence type="ECO:0000256" key="2">
    <source>
        <dbReference type="ARBA" id="ARBA00002632"/>
    </source>
</evidence>
<dbReference type="AlphaFoldDB" id="A0A1H7VMA4"/>
<protein>
    <recommendedName>
        <fullName evidence="5 10">Adenylyl-sulfate kinase</fullName>
        <ecNumber evidence="5 10">2.7.1.25</ecNumber>
    </recommendedName>
</protein>
<dbReference type="Pfam" id="PF01583">
    <property type="entry name" value="APS_kinase"/>
    <property type="match status" value="1"/>
</dbReference>
<feature type="domain" description="APS kinase" evidence="12">
    <location>
        <begin position="2"/>
        <end position="121"/>
    </location>
</feature>
<dbReference type="Proteomes" id="UP000199120">
    <property type="component" value="Unassembled WGS sequence"/>
</dbReference>
<feature type="region of interest" description="Disordered" evidence="11">
    <location>
        <begin position="120"/>
        <end position="160"/>
    </location>
</feature>
<dbReference type="CDD" id="cd02027">
    <property type="entry name" value="APSK"/>
    <property type="match status" value="1"/>
</dbReference>
<dbReference type="GO" id="GO:0000103">
    <property type="term" value="P:sulfate assimilation"/>
    <property type="evidence" value="ECO:0007669"/>
    <property type="project" value="InterPro"/>
</dbReference>
<keyword evidence="8 10" id="KW-0418">Kinase</keyword>
<dbReference type="UniPathway" id="UPA00140">
    <property type="reaction ID" value="UER00205"/>
</dbReference>
<evidence type="ECO:0000313" key="13">
    <source>
        <dbReference type="EMBL" id="SEM10391.1"/>
    </source>
</evidence>
<dbReference type="EC" id="2.7.1.25" evidence="5 10"/>
<evidence type="ECO:0000256" key="8">
    <source>
        <dbReference type="ARBA" id="ARBA00022777"/>
    </source>
</evidence>
<dbReference type="GO" id="GO:0004020">
    <property type="term" value="F:adenylylsulfate kinase activity"/>
    <property type="evidence" value="ECO:0007669"/>
    <property type="project" value="UniProtKB-EC"/>
</dbReference>
<dbReference type="PANTHER" id="PTHR11055">
    <property type="entry name" value="BIFUNCTIONAL 3'-PHOSPHOADENOSINE 5'-PHOSPHOSULFATE SYNTHASE"/>
    <property type="match status" value="1"/>
</dbReference>
<comment type="pathway">
    <text evidence="3 10">Sulfur metabolism; hydrogen sulfide biosynthesis; sulfite from sulfate: step 2/3.</text>
</comment>
<evidence type="ECO:0000256" key="5">
    <source>
        <dbReference type="ARBA" id="ARBA00012121"/>
    </source>
</evidence>
<evidence type="ECO:0000256" key="4">
    <source>
        <dbReference type="ARBA" id="ARBA00007008"/>
    </source>
</evidence>
<evidence type="ECO:0000256" key="7">
    <source>
        <dbReference type="ARBA" id="ARBA00022741"/>
    </source>
</evidence>
<reference evidence="14" key="1">
    <citation type="submission" date="2016-10" db="EMBL/GenBank/DDBJ databases">
        <authorList>
            <person name="Varghese N."/>
            <person name="Submissions S."/>
        </authorList>
    </citation>
    <scope>NUCLEOTIDE SEQUENCE [LARGE SCALE GENOMIC DNA]</scope>
    <source>
        <strain evidence="14">LMG 26416</strain>
    </source>
</reference>
<organism evidence="13 14">
    <name type="scientific">Paraburkholderia caballeronis</name>
    <dbReference type="NCBI Taxonomy" id="416943"/>
    <lineage>
        <taxon>Bacteria</taxon>
        <taxon>Pseudomonadati</taxon>
        <taxon>Pseudomonadota</taxon>
        <taxon>Betaproteobacteria</taxon>
        <taxon>Burkholderiales</taxon>
        <taxon>Burkholderiaceae</taxon>
        <taxon>Paraburkholderia</taxon>
    </lineage>
</organism>
<evidence type="ECO:0000256" key="9">
    <source>
        <dbReference type="ARBA" id="ARBA00022840"/>
    </source>
</evidence>
<evidence type="ECO:0000259" key="12">
    <source>
        <dbReference type="Pfam" id="PF01583"/>
    </source>
</evidence>
<dbReference type="InterPro" id="IPR002891">
    <property type="entry name" value="APS"/>
</dbReference>
<keyword evidence="6 10" id="KW-0808">Transferase</keyword>
<dbReference type="GO" id="GO:0005524">
    <property type="term" value="F:ATP binding"/>
    <property type="evidence" value="ECO:0007669"/>
    <property type="project" value="UniProtKB-KW"/>
</dbReference>
<gene>
    <name evidence="13" type="ORF">SAMN05192542_12625</name>
</gene>
<dbReference type="Gene3D" id="3.40.50.300">
    <property type="entry name" value="P-loop containing nucleotide triphosphate hydrolases"/>
    <property type="match status" value="1"/>
</dbReference>
<sequence>MFWLTALPGAGKSTIAYATDKRLYDVGMRAAVLDGGNMRLGLCADLGFSIGDRHENVRRIAKAAALLPDQRIIVLAALVSPTRAARELARQRISPADCFEVYSDCPLPVCQRRDPKGLMRRRSAARWPNSPMCRRRTSRRPRRRSRSIPRATRRTIRPTR</sequence>
<proteinExistence type="inferred from homology"/>
<dbReference type="InterPro" id="IPR027417">
    <property type="entry name" value="P-loop_NTPase"/>
</dbReference>
<evidence type="ECO:0000256" key="1">
    <source>
        <dbReference type="ARBA" id="ARBA00001823"/>
    </source>
</evidence>